<dbReference type="Proteomes" id="UP000467385">
    <property type="component" value="Chromosome"/>
</dbReference>
<proteinExistence type="predicted"/>
<reference evidence="1 2" key="1">
    <citation type="journal article" date="2019" name="Emerg. Microbes Infect.">
        <title>Comprehensive subspecies identification of 175 nontuberculous mycobacteria species based on 7547 genomic profiles.</title>
        <authorList>
            <person name="Matsumoto Y."/>
            <person name="Kinjo T."/>
            <person name="Motooka D."/>
            <person name="Nabeya D."/>
            <person name="Jung N."/>
            <person name="Uechi K."/>
            <person name="Horii T."/>
            <person name="Iida T."/>
            <person name="Fujita J."/>
            <person name="Nakamura S."/>
        </authorList>
    </citation>
    <scope>NUCLEOTIDE SEQUENCE [LARGE SCALE GENOMIC DNA]</scope>
    <source>
        <strain evidence="1 2">JCM 14738</strain>
    </source>
</reference>
<accession>A0A1X1T5N5</accession>
<dbReference type="OrthoDB" id="4637980at2"/>
<organism evidence="1 2">
    <name type="scientific">Mycobacterium conspicuum</name>
    <dbReference type="NCBI Taxonomy" id="44010"/>
    <lineage>
        <taxon>Bacteria</taxon>
        <taxon>Bacillati</taxon>
        <taxon>Actinomycetota</taxon>
        <taxon>Actinomycetes</taxon>
        <taxon>Mycobacteriales</taxon>
        <taxon>Mycobacteriaceae</taxon>
        <taxon>Mycobacterium</taxon>
    </lineage>
</organism>
<evidence type="ECO:0000313" key="1">
    <source>
        <dbReference type="EMBL" id="BBZ42233.1"/>
    </source>
</evidence>
<keyword evidence="2" id="KW-1185">Reference proteome</keyword>
<dbReference type="EMBL" id="AP022613">
    <property type="protein sequence ID" value="BBZ42233.1"/>
    <property type="molecule type" value="Genomic_DNA"/>
</dbReference>
<protein>
    <submittedName>
        <fullName evidence="1">Uncharacterized protein</fullName>
    </submittedName>
</protein>
<evidence type="ECO:0000313" key="2">
    <source>
        <dbReference type="Proteomes" id="UP000467385"/>
    </source>
</evidence>
<gene>
    <name evidence="1" type="ORF">MCNS_52960</name>
</gene>
<dbReference type="AlphaFoldDB" id="A0A1X1T5N5"/>
<dbReference type="STRING" id="44010.AWC00_16465"/>
<name>A0A1X1T5N5_9MYCO</name>
<sequence length="172" mass="17344">MGALTACGTAAAAFTLLTFPTITVAGGSAIANPGANSNTRVVLDASLRDCDFSPARTAPGIPAVMLGTGWADIRHTGSSAVAEVHLDVPNEPGTHYIVGVIEEPRPSSASCGPGAAGTSFGGLDTDAAGVGTTTVQDNLRPGATGVWVVIERPNPHSQDPAEFYTSEFLAPV</sequence>